<feature type="domain" description="Protein kinase" evidence="6">
    <location>
        <begin position="184"/>
        <end position="469"/>
    </location>
</feature>
<dbReference type="SUPFAM" id="SSF56112">
    <property type="entry name" value="Protein kinase-like (PK-like)"/>
    <property type="match status" value="1"/>
</dbReference>
<keyword evidence="2" id="KW-0547">Nucleotide-binding</keyword>
<evidence type="ECO:0000256" key="3">
    <source>
        <dbReference type="ARBA" id="ARBA00022777"/>
    </source>
</evidence>
<evidence type="ECO:0000313" key="7">
    <source>
        <dbReference type="EMBL" id="CAK9261725.1"/>
    </source>
</evidence>
<dbReference type="PROSITE" id="PS00108">
    <property type="entry name" value="PROTEIN_KINASE_ST"/>
    <property type="match status" value="1"/>
</dbReference>
<keyword evidence="4" id="KW-0067">ATP-binding</keyword>
<organism evidence="7 8">
    <name type="scientific">Sphagnum jensenii</name>
    <dbReference type="NCBI Taxonomy" id="128206"/>
    <lineage>
        <taxon>Eukaryota</taxon>
        <taxon>Viridiplantae</taxon>
        <taxon>Streptophyta</taxon>
        <taxon>Embryophyta</taxon>
        <taxon>Bryophyta</taxon>
        <taxon>Sphagnophytina</taxon>
        <taxon>Sphagnopsida</taxon>
        <taxon>Sphagnales</taxon>
        <taxon>Sphagnaceae</taxon>
        <taxon>Sphagnum</taxon>
    </lineage>
</organism>
<keyword evidence="3" id="KW-0418">Kinase</keyword>
<proteinExistence type="predicted"/>
<feature type="region of interest" description="Disordered" evidence="5">
    <location>
        <begin position="498"/>
        <end position="517"/>
    </location>
</feature>
<dbReference type="InterPro" id="IPR011009">
    <property type="entry name" value="Kinase-like_dom_sf"/>
</dbReference>
<dbReference type="Gene3D" id="1.10.510.10">
    <property type="entry name" value="Transferase(Phosphotransferase) domain 1"/>
    <property type="match status" value="1"/>
</dbReference>
<dbReference type="InterPro" id="IPR001245">
    <property type="entry name" value="Ser-Thr/Tyr_kinase_cat_dom"/>
</dbReference>
<evidence type="ECO:0000256" key="2">
    <source>
        <dbReference type="ARBA" id="ARBA00022741"/>
    </source>
</evidence>
<dbReference type="PROSITE" id="PS50011">
    <property type="entry name" value="PROTEIN_KINASE_DOM"/>
    <property type="match status" value="1"/>
</dbReference>
<sequence>MGKCFSKDMNVAESSERRGNSLTVSPQVHSSTLLYSSGQNQEVIAHTCACGNSDSEVDDGSNGTGQVTRSVAASLEWRNDVTASTSERTYYSTAPVELWTELRNDVTTSISEQTFYSTAPVELWTKVRNDATTSTGEQTCYAKAPTEPLNDLLSKDLQDPNFVLVTPNEGESCVEVLLLDLLDVDLEKLIAEGGQAHVYFASCDKFSTPVVVKRLKYGNVDLFQLQRRMEMVMKTMKKRNSAICRVFGVGEDYVGNVWIVMEQMAGDLRTLIDSRMRVRKGKRKGKLEKGGMPFDYNNTITMMMHIAQGMEDLHSCGLIHADLKASNILVTTLIMDCEEEDNGLDQVSESMYFYVKIGDFESSDDIVGTLFWRAPEVLQALKDRVQPVLLPAADVYSFGMLCYELLTGLIPLEELEPNDYDAIISGQRPKLPDHVNFTMQNLLRACWHAEPRQRPGWTTIISILEKERMRRPPGPHSTRSRKRQAKPKIEMDWEAAQDATTTLETQDAATTSVEDETSTSVVTWETAVTYGLDQEAVAAWEAQVARYNRSIEKTIVALESAAKQDITWRWIWGEKADLVEDVRAEKTFETSKAAFENVWWEVKKTWANQVKLTYTSERWRVDDLWRYLAEETYHLLGPIALTAWVKEILANSKDWQAFQVSSDDWHLKSRNSFEVWLKDLEAASYAWQAAHVALAAWQPEHPLAFAAWHTIMKGRATLYWGNNETPVCGTLSLISGSLT</sequence>
<protein>
    <recommendedName>
        <fullName evidence="6">Protein kinase domain-containing protein</fullName>
    </recommendedName>
</protein>
<dbReference type="PANTHER" id="PTHR44329:SF288">
    <property type="entry name" value="MITOGEN-ACTIVATED PROTEIN KINASE KINASE KINASE 20"/>
    <property type="match status" value="1"/>
</dbReference>
<dbReference type="InterPro" id="IPR008271">
    <property type="entry name" value="Ser/Thr_kinase_AS"/>
</dbReference>
<reference evidence="7" key="1">
    <citation type="submission" date="2024-02" db="EMBL/GenBank/DDBJ databases">
        <authorList>
            <consortium name="ELIXIR-Norway"/>
            <consortium name="Elixir Norway"/>
        </authorList>
    </citation>
    <scope>NUCLEOTIDE SEQUENCE</scope>
</reference>
<dbReference type="Pfam" id="PF07714">
    <property type="entry name" value="PK_Tyr_Ser-Thr"/>
    <property type="match status" value="1"/>
</dbReference>
<evidence type="ECO:0000259" key="6">
    <source>
        <dbReference type="PROSITE" id="PS50011"/>
    </source>
</evidence>
<dbReference type="InterPro" id="IPR051681">
    <property type="entry name" value="Ser/Thr_Kinases-Pseudokinases"/>
</dbReference>
<evidence type="ECO:0000256" key="4">
    <source>
        <dbReference type="ARBA" id="ARBA00022840"/>
    </source>
</evidence>
<dbReference type="EMBL" id="OZ020109">
    <property type="protein sequence ID" value="CAK9261725.1"/>
    <property type="molecule type" value="Genomic_DNA"/>
</dbReference>
<evidence type="ECO:0000313" key="8">
    <source>
        <dbReference type="Proteomes" id="UP001497444"/>
    </source>
</evidence>
<feature type="compositionally biased region" description="Basic residues" evidence="5">
    <location>
        <begin position="471"/>
        <end position="486"/>
    </location>
</feature>
<dbReference type="PANTHER" id="PTHR44329">
    <property type="entry name" value="SERINE/THREONINE-PROTEIN KINASE TNNI3K-RELATED"/>
    <property type="match status" value="1"/>
</dbReference>
<keyword evidence="8" id="KW-1185">Reference proteome</keyword>
<dbReference type="InterPro" id="IPR000719">
    <property type="entry name" value="Prot_kinase_dom"/>
</dbReference>
<accession>A0ABP0W4L9</accession>
<evidence type="ECO:0000256" key="1">
    <source>
        <dbReference type="ARBA" id="ARBA00022679"/>
    </source>
</evidence>
<feature type="region of interest" description="Disordered" evidence="5">
    <location>
        <begin position="1"/>
        <end position="23"/>
    </location>
</feature>
<feature type="region of interest" description="Disordered" evidence="5">
    <location>
        <begin position="468"/>
        <end position="488"/>
    </location>
</feature>
<keyword evidence="1" id="KW-0808">Transferase</keyword>
<evidence type="ECO:0000256" key="5">
    <source>
        <dbReference type="SAM" id="MobiDB-lite"/>
    </source>
</evidence>
<dbReference type="Gene3D" id="3.30.200.20">
    <property type="entry name" value="Phosphorylase Kinase, domain 1"/>
    <property type="match status" value="1"/>
</dbReference>
<dbReference type="Proteomes" id="UP001497444">
    <property type="component" value="Chromosome 14"/>
</dbReference>
<dbReference type="SMART" id="SM00220">
    <property type="entry name" value="S_TKc"/>
    <property type="match status" value="1"/>
</dbReference>
<gene>
    <name evidence="7" type="ORF">CSSPJE1EN1_LOCUS7203</name>
</gene>
<name>A0ABP0W4L9_9BRYO</name>